<protein>
    <recommendedName>
        <fullName evidence="4">GerMN domain-containing protein</fullName>
    </recommendedName>
</protein>
<sequence length="153" mass="17145">MKQITILVALSFLLMFQSASGEYERKRDSDDAILAHGESIIYSDFKAEEKEFTRVLEDLVELSTSNSPNGKGLSVIPIINPNQLKPSITIDTKTKNFFELLDIICILAGPDFTWGTSDKAVFVMLKGHPMKIKDPFEAKIPNQSEQDNPITRP</sequence>
<keyword evidence="3" id="KW-1185">Reference proteome</keyword>
<feature type="signal peptide" evidence="1">
    <location>
        <begin position="1"/>
        <end position="21"/>
    </location>
</feature>
<reference evidence="2 3" key="1">
    <citation type="submission" date="2018-05" db="EMBL/GenBank/DDBJ databases">
        <title>Coraliomargarita sinensis sp. nov., isolated from a marine solar saltern.</title>
        <authorList>
            <person name="Zhou L.Y."/>
        </authorList>
    </citation>
    <scope>NUCLEOTIDE SEQUENCE [LARGE SCALE GENOMIC DNA]</scope>
    <source>
        <strain evidence="2 3">WN38</strain>
    </source>
</reference>
<evidence type="ECO:0008006" key="4">
    <source>
        <dbReference type="Google" id="ProtNLM"/>
    </source>
</evidence>
<accession>A0A317ZCH0</accession>
<name>A0A317ZCH0_9BACT</name>
<comment type="caution">
    <text evidence="2">The sequence shown here is derived from an EMBL/GenBank/DDBJ whole genome shotgun (WGS) entry which is preliminary data.</text>
</comment>
<organism evidence="2 3">
    <name type="scientific">Coraliomargarita sinensis</name>
    <dbReference type="NCBI Taxonomy" id="2174842"/>
    <lineage>
        <taxon>Bacteria</taxon>
        <taxon>Pseudomonadati</taxon>
        <taxon>Verrucomicrobiota</taxon>
        <taxon>Opitutia</taxon>
        <taxon>Puniceicoccales</taxon>
        <taxon>Coraliomargaritaceae</taxon>
        <taxon>Coraliomargarita</taxon>
    </lineage>
</organism>
<dbReference type="EMBL" id="QHJQ01000027">
    <property type="protein sequence ID" value="PXA02816.1"/>
    <property type="molecule type" value="Genomic_DNA"/>
</dbReference>
<evidence type="ECO:0000313" key="2">
    <source>
        <dbReference type="EMBL" id="PXA02816.1"/>
    </source>
</evidence>
<dbReference type="Proteomes" id="UP000247099">
    <property type="component" value="Unassembled WGS sequence"/>
</dbReference>
<proteinExistence type="predicted"/>
<dbReference type="RefSeq" id="WP_110132307.1">
    <property type="nucleotide sequence ID" value="NZ_QHJQ01000027.1"/>
</dbReference>
<dbReference type="InParanoid" id="A0A317ZCH0"/>
<evidence type="ECO:0000313" key="3">
    <source>
        <dbReference type="Proteomes" id="UP000247099"/>
    </source>
</evidence>
<feature type="chain" id="PRO_5016253086" description="GerMN domain-containing protein" evidence="1">
    <location>
        <begin position="22"/>
        <end position="153"/>
    </location>
</feature>
<gene>
    <name evidence="2" type="ORF">DDZ13_15170</name>
</gene>
<keyword evidence="1" id="KW-0732">Signal</keyword>
<dbReference type="AlphaFoldDB" id="A0A317ZCH0"/>
<evidence type="ECO:0000256" key="1">
    <source>
        <dbReference type="SAM" id="SignalP"/>
    </source>
</evidence>